<evidence type="ECO:0000259" key="3">
    <source>
        <dbReference type="SMART" id="SM00849"/>
    </source>
</evidence>
<dbReference type="Gene3D" id="3.60.15.10">
    <property type="entry name" value="Ribonuclease Z/Hydroxyacylglutathione hydrolase-like"/>
    <property type="match status" value="1"/>
</dbReference>
<dbReference type="RefSeq" id="WP_123807297.1">
    <property type="nucleotide sequence ID" value="NZ_RKRK01000002.1"/>
</dbReference>
<keyword evidence="5" id="KW-1185">Reference proteome</keyword>
<dbReference type="InterPro" id="IPR036866">
    <property type="entry name" value="RibonucZ/Hydroxyglut_hydro"/>
</dbReference>
<dbReference type="SUPFAM" id="SSF56281">
    <property type="entry name" value="Metallo-hydrolase/oxidoreductase"/>
    <property type="match status" value="1"/>
</dbReference>
<evidence type="ECO:0000256" key="1">
    <source>
        <dbReference type="ARBA" id="ARBA00022801"/>
    </source>
</evidence>
<accession>A0A3N5CEZ3</accession>
<dbReference type="PANTHER" id="PTHR43546">
    <property type="entry name" value="UPF0173 METAL-DEPENDENT HYDROLASE MJ1163-RELATED"/>
    <property type="match status" value="1"/>
</dbReference>
<comment type="caution">
    <text evidence="4">The sequence shown here is derived from an EMBL/GenBank/DDBJ whole genome shotgun (WGS) entry which is preliminary data.</text>
</comment>
<sequence length="231" mass="25728">MKVSYHGHSIVYIEHNDQKVIIDPFINGNELTDLKADELEVDIIILTHGHNDHVGDTALIAKNNKATVVAPVELAQYLESVGVENTIGMNIGGEKAFDFGRVKFVQAFHSSSYTDDEGVIHYTGMPTGLILIVEDEVIYHLGDTSLFSDIKFISEYHQVTTAFVPVGDHFTMGIEDAAYAVNEWIKPKRVIPIHFDTFPPIKVDIGEFSKLVTSEEVEVQILKPGEQVSFK</sequence>
<gene>
    <name evidence="4" type="ORF">EDD62_0346</name>
</gene>
<organism evidence="4 5">
    <name type="scientific">Abyssicoccus albus</name>
    <dbReference type="NCBI Taxonomy" id="1817405"/>
    <lineage>
        <taxon>Bacteria</taxon>
        <taxon>Bacillati</taxon>
        <taxon>Bacillota</taxon>
        <taxon>Bacilli</taxon>
        <taxon>Bacillales</taxon>
        <taxon>Abyssicoccaceae</taxon>
    </lineage>
</organism>
<name>A0A3N5CEZ3_9BACL</name>
<dbReference type="InterPro" id="IPR050114">
    <property type="entry name" value="UPF0173_UPF0282_UlaG_hydrolase"/>
</dbReference>
<dbReference type="PANTHER" id="PTHR43546:SF3">
    <property type="entry name" value="UPF0173 METAL-DEPENDENT HYDROLASE MJ1163"/>
    <property type="match status" value="1"/>
</dbReference>
<dbReference type="Pfam" id="PF13483">
    <property type="entry name" value="Lactamase_B_3"/>
    <property type="match status" value="1"/>
</dbReference>
<evidence type="ECO:0000313" key="4">
    <source>
        <dbReference type="EMBL" id="RPF57715.1"/>
    </source>
</evidence>
<dbReference type="GO" id="GO:0016787">
    <property type="term" value="F:hydrolase activity"/>
    <property type="evidence" value="ECO:0007669"/>
    <property type="project" value="UniProtKB-UniRule"/>
</dbReference>
<evidence type="ECO:0000313" key="5">
    <source>
        <dbReference type="Proteomes" id="UP000277108"/>
    </source>
</evidence>
<dbReference type="SMART" id="SM00849">
    <property type="entry name" value="Lactamase_B"/>
    <property type="match status" value="1"/>
</dbReference>
<proteinExistence type="inferred from homology"/>
<comment type="similarity">
    <text evidence="2">Belongs to the UPF0173 family.</text>
</comment>
<evidence type="ECO:0000256" key="2">
    <source>
        <dbReference type="HAMAP-Rule" id="MF_00457"/>
    </source>
</evidence>
<reference evidence="4 5" key="1">
    <citation type="submission" date="2018-11" db="EMBL/GenBank/DDBJ databases">
        <title>Genomic Encyclopedia of Type Strains, Phase IV (KMG-IV): sequencing the most valuable type-strain genomes for metagenomic binning, comparative biology and taxonomic classification.</title>
        <authorList>
            <person name="Goeker M."/>
        </authorList>
    </citation>
    <scope>NUCLEOTIDE SEQUENCE [LARGE SCALE GENOMIC DNA]</scope>
    <source>
        <strain evidence="4 5">DSM 29158</strain>
    </source>
</reference>
<dbReference type="InterPro" id="IPR001279">
    <property type="entry name" value="Metallo-B-lactamas"/>
</dbReference>
<dbReference type="Proteomes" id="UP000277108">
    <property type="component" value="Unassembled WGS sequence"/>
</dbReference>
<protein>
    <recommendedName>
        <fullName evidence="2">UPF0173 metal-dependent hydrolase EDD62_0346</fullName>
    </recommendedName>
</protein>
<dbReference type="InterPro" id="IPR022877">
    <property type="entry name" value="UPF0173"/>
</dbReference>
<dbReference type="NCBIfam" id="NF001911">
    <property type="entry name" value="PRK00685.1"/>
    <property type="match status" value="1"/>
</dbReference>
<dbReference type="HAMAP" id="MF_00457">
    <property type="entry name" value="UPF0173"/>
    <property type="match status" value="1"/>
</dbReference>
<keyword evidence="1 2" id="KW-0378">Hydrolase</keyword>
<dbReference type="EMBL" id="RKRK01000002">
    <property type="protein sequence ID" value="RPF57715.1"/>
    <property type="molecule type" value="Genomic_DNA"/>
</dbReference>
<dbReference type="AlphaFoldDB" id="A0A3N5CEZ3"/>
<feature type="domain" description="Metallo-beta-lactamase" evidence="3">
    <location>
        <begin position="7"/>
        <end position="194"/>
    </location>
</feature>
<dbReference type="OrthoDB" id="9789133at2"/>